<proteinExistence type="predicted"/>
<dbReference type="Proteomes" id="UP000320475">
    <property type="component" value="Unassembled WGS sequence"/>
</dbReference>
<evidence type="ECO:0000256" key="1">
    <source>
        <dbReference type="SAM" id="MobiDB-lite"/>
    </source>
</evidence>
<sequence length="69" mass="7585">MVMQGRGGVNACNGKSESTDRSIVRSAGPIATHEHGHTWGFSVSDETPLSRKVGRLGVNDLWRCYHFDI</sequence>
<dbReference type="AlphaFoldDB" id="A0A507D8Z8"/>
<dbReference type="EMBL" id="QEAM01000063">
    <property type="protein sequence ID" value="TPX47964.1"/>
    <property type="molecule type" value="Genomic_DNA"/>
</dbReference>
<feature type="region of interest" description="Disordered" evidence="1">
    <location>
        <begin position="1"/>
        <end position="22"/>
    </location>
</feature>
<protein>
    <submittedName>
        <fullName evidence="2">Uncharacterized protein</fullName>
    </submittedName>
</protein>
<organism evidence="2 3">
    <name type="scientific">Synchytrium endobioticum</name>
    <dbReference type="NCBI Taxonomy" id="286115"/>
    <lineage>
        <taxon>Eukaryota</taxon>
        <taxon>Fungi</taxon>
        <taxon>Fungi incertae sedis</taxon>
        <taxon>Chytridiomycota</taxon>
        <taxon>Chytridiomycota incertae sedis</taxon>
        <taxon>Chytridiomycetes</taxon>
        <taxon>Synchytriales</taxon>
        <taxon>Synchytriaceae</taxon>
        <taxon>Synchytrium</taxon>
    </lineage>
</organism>
<gene>
    <name evidence="2" type="ORF">SeLEV6574_g02326</name>
</gene>
<comment type="caution">
    <text evidence="2">The sequence shown here is derived from an EMBL/GenBank/DDBJ whole genome shotgun (WGS) entry which is preliminary data.</text>
</comment>
<evidence type="ECO:0000313" key="2">
    <source>
        <dbReference type="EMBL" id="TPX47964.1"/>
    </source>
</evidence>
<accession>A0A507D8Z8</accession>
<reference evidence="2 3" key="1">
    <citation type="journal article" date="2019" name="Sci. Rep.">
        <title>Comparative genomics of chytrid fungi reveal insights into the obligate biotrophic and pathogenic lifestyle of Synchytrium endobioticum.</title>
        <authorList>
            <person name="van de Vossenberg B.T.L.H."/>
            <person name="Warris S."/>
            <person name="Nguyen H.D.T."/>
            <person name="van Gent-Pelzer M.P.E."/>
            <person name="Joly D.L."/>
            <person name="van de Geest H.C."/>
            <person name="Bonants P.J.M."/>
            <person name="Smith D.S."/>
            <person name="Levesque C.A."/>
            <person name="van der Lee T.A.J."/>
        </authorList>
    </citation>
    <scope>NUCLEOTIDE SEQUENCE [LARGE SCALE GENOMIC DNA]</scope>
    <source>
        <strain evidence="2 3">LEV6574</strain>
    </source>
</reference>
<name>A0A507D8Z8_9FUNG</name>
<evidence type="ECO:0000313" key="3">
    <source>
        <dbReference type="Proteomes" id="UP000320475"/>
    </source>
</evidence>